<proteinExistence type="predicted"/>
<protein>
    <submittedName>
        <fullName evidence="1">Uncharacterized protein</fullName>
    </submittedName>
</protein>
<reference evidence="1 2" key="1">
    <citation type="journal article" date="2020" name="Mol. Plant">
        <title>The Chromosome-Based Rubber Tree Genome Provides New Insights into Spurge Genome Evolution and Rubber Biosynthesis.</title>
        <authorList>
            <person name="Liu J."/>
            <person name="Shi C."/>
            <person name="Shi C.C."/>
            <person name="Li W."/>
            <person name="Zhang Q.J."/>
            <person name="Zhang Y."/>
            <person name="Li K."/>
            <person name="Lu H.F."/>
            <person name="Shi C."/>
            <person name="Zhu S.T."/>
            <person name="Xiao Z.Y."/>
            <person name="Nan H."/>
            <person name="Yue Y."/>
            <person name="Zhu X.G."/>
            <person name="Wu Y."/>
            <person name="Hong X.N."/>
            <person name="Fan G.Y."/>
            <person name="Tong Y."/>
            <person name="Zhang D."/>
            <person name="Mao C.L."/>
            <person name="Liu Y.L."/>
            <person name="Hao S.J."/>
            <person name="Liu W.Q."/>
            <person name="Lv M.Q."/>
            <person name="Zhang H.B."/>
            <person name="Liu Y."/>
            <person name="Hu-Tang G.R."/>
            <person name="Wang J.P."/>
            <person name="Wang J.H."/>
            <person name="Sun Y.H."/>
            <person name="Ni S.B."/>
            <person name="Chen W.B."/>
            <person name="Zhang X.C."/>
            <person name="Jiao Y.N."/>
            <person name="Eichler E.E."/>
            <person name="Li G.H."/>
            <person name="Liu X."/>
            <person name="Gao L.Z."/>
        </authorList>
    </citation>
    <scope>NUCLEOTIDE SEQUENCE [LARGE SCALE GENOMIC DNA]</scope>
    <source>
        <strain evidence="2">cv. GT1</strain>
        <tissue evidence="1">Leaf</tissue>
    </source>
</reference>
<evidence type="ECO:0000313" key="2">
    <source>
        <dbReference type="Proteomes" id="UP000467840"/>
    </source>
</evidence>
<gene>
    <name evidence="1" type="ORF">GH714_026887</name>
</gene>
<comment type="caution">
    <text evidence="1">The sequence shown here is derived from an EMBL/GenBank/DDBJ whole genome shotgun (WGS) entry which is preliminary data.</text>
</comment>
<keyword evidence="2" id="KW-1185">Reference proteome</keyword>
<dbReference type="AlphaFoldDB" id="A0A6A6N6V0"/>
<dbReference type="EMBL" id="JAAGAX010000003">
    <property type="protein sequence ID" value="KAF2320296.1"/>
    <property type="molecule type" value="Genomic_DNA"/>
</dbReference>
<sequence length="191" mass="21098">MLDCLVMEELRSLPQQLPKDHLPLALVSHMHPPLLAMSASISATLQLLMHTFNAPKSMHWPNRVESVTDSFVQVINKDSGERKQSTGTGYRLFGTHLPYNSNVEQPLPLPGTSGMVDDCPIMPLDDESGRLFEPSNVNRSEIPSVRFEPEKSLTDIEKSGPTTTALAEYPIPLEIHTRDVWSGDSPAVPTS</sequence>
<organism evidence="1 2">
    <name type="scientific">Hevea brasiliensis</name>
    <name type="common">Para rubber tree</name>
    <name type="synonym">Siphonia brasiliensis</name>
    <dbReference type="NCBI Taxonomy" id="3981"/>
    <lineage>
        <taxon>Eukaryota</taxon>
        <taxon>Viridiplantae</taxon>
        <taxon>Streptophyta</taxon>
        <taxon>Embryophyta</taxon>
        <taxon>Tracheophyta</taxon>
        <taxon>Spermatophyta</taxon>
        <taxon>Magnoliopsida</taxon>
        <taxon>eudicotyledons</taxon>
        <taxon>Gunneridae</taxon>
        <taxon>Pentapetalae</taxon>
        <taxon>rosids</taxon>
        <taxon>fabids</taxon>
        <taxon>Malpighiales</taxon>
        <taxon>Euphorbiaceae</taxon>
        <taxon>Crotonoideae</taxon>
        <taxon>Micrandreae</taxon>
        <taxon>Hevea</taxon>
    </lineage>
</organism>
<dbReference type="Proteomes" id="UP000467840">
    <property type="component" value="Chromosome 10"/>
</dbReference>
<name>A0A6A6N6V0_HEVBR</name>
<evidence type="ECO:0000313" key="1">
    <source>
        <dbReference type="EMBL" id="KAF2320296.1"/>
    </source>
</evidence>
<accession>A0A6A6N6V0</accession>